<dbReference type="Gene3D" id="2.30.42.10">
    <property type="match status" value="2"/>
</dbReference>
<accession>A0A316TLA6</accession>
<dbReference type="GO" id="GO:0006508">
    <property type="term" value="P:proteolysis"/>
    <property type="evidence" value="ECO:0007669"/>
    <property type="project" value="UniProtKB-KW"/>
</dbReference>
<evidence type="ECO:0000256" key="1">
    <source>
        <dbReference type="ARBA" id="ARBA00010541"/>
    </source>
</evidence>
<comment type="caution">
    <text evidence="10">The sequence shown here is derived from an EMBL/GenBank/DDBJ whole genome shotgun (WGS) entry which is preliminary data.</text>
</comment>
<evidence type="ECO:0000313" key="10">
    <source>
        <dbReference type="EMBL" id="PWN05347.1"/>
    </source>
</evidence>
<dbReference type="InterPro" id="IPR009003">
    <property type="entry name" value="Peptidase_S1_PA"/>
</dbReference>
<sequence>MDRLTKSIIAVVAVAFFLIGINFGSDLGFTSDSAGSGQELPEFRTLDKSEASPNVLRDFNNALVDVADRTNPTVVTINTTQTVTQRQRSPFSLFFDDPRFDQEREFQRRGLGSGVIVSDDGYILTNNHVIEGAEEIQVSLYDGTELDAEIVGADPASDIAVLKISMDDLTAIPLGDSDELRVGEMVLAIGSPLQTQFANTVSMGIVSAKGRTGVRLNQFENYIQTDAAINPGNSGGPLINVDGELIGINTAIASRSGGSQGIGFAIPVNMARNVMEALISEGRVSRGYLGITLGGEVDRTMARALGMETPRGFVVGDVVEGGPADESGLMEGDVVVRLNGEIVQNFLDFRIAIANTMPGTEVEIEVFRDGENRTLTVELGELETEEIVSEMENNDMENLREELGFAVDELTDNIRRQLNLDSQTSGVVVSDISEGSQAYGQGLRRGDVISQVAGTQVTSPQEFYGAIQALMDEGTEVALLRVNRQGRNIFVAFEL</sequence>
<name>A0A316TLA6_9BACT</name>
<dbReference type="InterPro" id="IPR001940">
    <property type="entry name" value="Peptidase_S1C"/>
</dbReference>
<dbReference type="NCBIfam" id="TIGR02037">
    <property type="entry name" value="degP_htrA_DO"/>
    <property type="match status" value="1"/>
</dbReference>
<dbReference type="AlphaFoldDB" id="A0A316TLA6"/>
<dbReference type="EMBL" id="QGGB01000010">
    <property type="protein sequence ID" value="PWN05347.1"/>
    <property type="molecule type" value="Genomic_DNA"/>
</dbReference>
<keyword evidence="3" id="KW-0732">Signal</keyword>
<dbReference type="InterPro" id="IPR011782">
    <property type="entry name" value="Pept_S1C_Do"/>
</dbReference>
<feature type="active site" description="Charge relay system" evidence="7">
    <location>
        <position position="128"/>
    </location>
</feature>
<dbReference type="Proteomes" id="UP000245533">
    <property type="component" value="Unassembled WGS sequence"/>
</dbReference>
<proteinExistence type="inferred from homology"/>
<feature type="domain" description="PDZ" evidence="9">
    <location>
        <begin position="278"/>
        <end position="370"/>
    </location>
</feature>
<keyword evidence="2" id="KW-0645">Protease</keyword>
<evidence type="ECO:0000256" key="4">
    <source>
        <dbReference type="ARBA" id="ARBA00022737"/>
    </source>
</evidence>
<dbReference type="OrthoDB" id="9758917at2"/>
<reference evidence="10 11" key="1">
    <citation type="submission" date="2018-05" db="EMBL/GenBank/DDBJ databases">
        <title>Rhodohalobacter halophilus gen. nov., sp. nov., a moderately halophilic member of the family Balneolaceae.</title>
        <authorList>
            <person name="Liu Z.-W."/>
        </authorList>
    </citation>
    <scope>NUCLEOTIDE SEQUENCE [LARGE SCALE GENOMIC DNA]</scope>
    <source>
        <strain evidence="10 11">8A47</strain>
    </source>
</reference>
<dbReference type="InterPro" id="IPR036034">
    <property type="entry name" value="PDZ_sf"/>
</dbReference>
<dbReference type="SUPFAM" id="SSF50156">
    <property type="entry name" value="PDZ domain-like"/>
    <property type="match status" value="2"/>
</dbReference>
<feature type="binding site" evidence="8">
    <location>
        <position position="128"/>
    </location>
    <ligand>
        <name>substrate</name>
    </ligand>
</feature>
<dbReference type="Gene3D" id="2.40.10.120">
    <property type="match status" value="1"/>
</dbReference>
<dbReference type="PANTHER" id="PTHR22939:SF129">
    <property type="entry name" value="SERINE PROTEASE HTRA2, MITOCHONDRIAL"/>
    <property type="match status" value="1"/>
</dbReference>
<evidence type="ECO:0000256" key="7">
    <source>
        <dbReference type="PIRSR" id="PIRSR611782-1"/>
    </source>
</evidence>
<evidence type="ECO:0000256" key="5">
    <source>
        <dbReference type="ARBA" id="ARBA00022801"/>
    </source>
</evidence>
<dbReference type="Pfam" id="PF13180">
    <property type="entry name" value="PDZ_2"/>
    <property type="match status" value="1"/>
</dbReference>
<protein>
    <recommendedName>
        <fullName evidence="9">PDZ domain-containing protein</fullName>
    </recommendedName>
</protein>
<organism evidence="10 11">
    <name type="scientific">Rhodohalobacter mucosus</name>
    <dbReference type="NCBI Taxonomy" id="2079485"/>
    <lineage>
        <taxon>Bacteria</taxon>
        <taxon>Pseudomonadati</taxon>
        <taxon>Balneolota</taxon>
        <taxon>Balneolia</taxon>
        <taxon>Balneolales</taxon>
        <taxon>Balneolaceae</taxon>
        <taxon>Rhodohalobacter</taxon>
    </lineage>
</organism>
<dbReference type="Pfam" id="PF13365">
    <property type="entry name" value="Trypsin_2"/>
    <property type="match status" value="1"/>
</dbReference>
<feature type="binding site" evidence="8">
    <location>
        <position position="158"/>
    </location>
    <ligand>
        <name>substrate</name>
    </ligand>
</feature>
<evidence type="ECO:0000259" key="9">
    <source>
        <dbReference type="PROSITE" id="PS50106"/>
    </source>
</evidence>
<dbReference type="RefSeq" id="WP_109647903.1">
    <property type="nucleotide sequence ID" value="NZ_QGGB01000010.1"/>
</dbReference>
<dbReference type="CDD" id="cd10839">
    <property type="entry name" value="cpPDZ1_DegP-like"/>
    <property type="match status" value="1"/>
</dbReference>
<dbReference type="GO" id="GO:0004252">
    <property type="term" value="F:serine-type endopeptidase activity"/>
    <property type="evidence" value="ECO:0007669"/>
    <property type="project" value="InterPro"/>
</dbReference>
<keyword evidence="11" id="KW-1185">Reference proteome</keyword>
<keyword evidence="6" id="KW-0720">Serine protease</keyword>
<comment type="similarity">
    <text evidence="1">Belongs to the peptidase S1C family.</text>
</comment>
<evidence type="ECO:0000313" key="11">
    <source>
        <dbReference type="Proteomes" id="UP000245533"/>
    </source>
</evidence>
<feature type="active site" description="Charge relay system" evidence="7">
    <location>
        <position position="158"/>
    </location>
</feature>
<dbReference type="InterPro" id="IPR001478">
    <property type="entry name" value="PDZ"/>
</dbReference>
<evidence type="ECO:0000256" key="6">
    <source>
        <dbReference type="ARBA" id="ARBA00022825"/>
    </source>
</evidence>
<feature type="binding site" evidence="8">
    <location>
        <begin position="232"/>
        <end position="234"/>
    </location>
    <ligand>
        <name>substrate</name>
    </ligand>
</feature>
<feature type="active site" description="Charge relay system" evidence="7">
    <location>
        <position position="234"/>
    </location>
</feature>
<gene>
    <name evidence="10" type="ORF">DDZ15_14870</name>
</gene>
<evidence type="ECO:0000256" key="3">
    <source>
        <dbReference type="ARBA" id="ARBA00022729"/>
    </source>
</evidence>
<dbReference type="Pfam" id="PF00595">
    <property type="entry name" value="PDZ"/>
    <property type="match status" value="1"/>
</dbReference>
<keyword evidence="5" id="KW-0378">Hydrolase</keyword>
<keyword evidence="4" id="KW-0677">Repeat</keyword>
<dbReference type="SUPFAM" id="SSF50494">
    <property type="entry name" value="Trypsin-like serine proteases"/>
    <property type="match status" value="1"/>
</dbReference>
<dbReference type="PANTHER" id="PTHR22939">
    <property type="entry name" value="SERINE PROTEASE FAMILY S1C HTRA-RELATED"/>
    <property type="match status" value="1"/>
</dbReference>
<dbReference type="SMART" id="SM00228">
    <property type="entry name" value="PDZ"/>
    <property type="match status" value="2"/>
</dbReference>
<dbReference type="PRINTS" id="PR00834">
    <property type="entry name" value="PROTEASES2C"/>
</dbReference>
<evidence type="ECO:0000256" key="2">
    <source>
        <dbReference type="ARBA" id="ARBA00022670"/>
    </source>
</evidence>
<evidence type="ECO:0000256" key="8">
    <source>
        <dbReference type="PIRSR" id="PIRSR611782-2"/>
    </source>
</evidence>
<feature type="domain" description="PDZ" evidence="9">
    <location>
        <begin position="388"/>
        <end position="485"/>
    </location>
</feature>
<dbReference type="PROSITE" id="PS50106">
    <property type="entry name" value="PDZ"/>
    <property type="match status" value="2"/>
</dbReference>